<feature type="domain" description="Peptidase M48" evidence="8">
    <location>
        <begin position="78"/>
        <end position="269"/>
    </location>
</feature>
<reference evidence="9 10" key="1">
    <citation type="submission" date="2018-12" db="EMBL/GenBank/DDBJ databases">
        <title>Complete genome of Litorilituus sediminis.</title>
        <authorList>
            <person name="Liu A."/>
            <person name="Rong J."/>
        </authorList>
    </citation>
    <scope>NUCLEOTIDE SEQUENCE [LARGE SCALE GENOMIC DNA]</scope>
    <source>
        <strain evidence="9 10">JCM 17549</strain>
    </source>
</reference>
<keyword evidence="3 6" id="KW-0378">Hydrolase</keyword>
<feature type="signal peptide" evidence="7">
    <location>
        <begin position="1"/>
        <end position="21"/>
    </location>
</feature>
<comment type="cofactor">
    <cofactor evidence="6">
        <name>Zn(2+)</name>
        <dbReference type="ChEBI" id="CHEBI:29105"/>
    </cofactor>
    <text evidence="6">Binds 1 zinc ion per subunit.</text>
</comment>
<dbReference type="GO" id="GO:0046872">
    <property type="term" value="F:metal ion binding"/>
    <property type="evidence" value="ECO:0007669"/>
    <property type="project" value="UniProtKB-KW"/>
</dbReference>
<dbReference type="Pfam" id="PF01435">
    <property type="entry name" value="Peptidase_M48"/>
    <property type="match status" value="1"/>
</dbReference>
<sequence length="300" mass="32590">MSFYKSFIALCLALLVSVLFACQSTGLKIGSLDVGAIVNQGAKVFNASNIGLDEEIQFGENMSAVLLGTRPLYDDKALNQYVSQVGGWLALNSTRPELPWHFGVINSSAINAFAAPGGFVFITSGMLRQLNNEAQLAAVLAHEIIHVTKQHHLNAIKSEAYRSAVTQSLFISAEAYQGNTNASDKDKQYRFWAQKVTGMAQDLYSKGFDREDELQADALALMLLAKSGYDAYALVDNLQLLDAIAADDSALALMYQTHPTPEQRLFAIAAELTKLPYDSGTGSGKDSGKLLAQRFSQHIN</sequence>
<evidence type="ECO:0000256" key="4">
    <source>
        <dbReference type="ARBA" id="ARBA00022833"/>
    </source>
</evidence>
<dbReference type="PROSITE" id="PS51257">
    <property type="entry name" value="PROKAR_LIPOPROTEIN"/>
    <property type="match status" value="1"/>
</dbReference>
<evidence type="ECO:0000256" key="2">
    <source>
        <dbReference type="ARBA" id="ARBA00022723"/>
    </source>
</evidence>
<keyword evidence="10" id="KW-1185">Reference proteome</keyword>
<gene>
    <name evidence="9" type="ORF">EMK97_04150</name>
</gene>
<dbReference type="Gene3D" id="3.30.2010.10">
    <property type="entry name" value="Metalloproteases ('zincins'), catalytic domain"/>
    <property type="match status" value="1"/>
</dbReference>
<accession>A0A4P6P1U1</accession>
<dbReference type="GO" id="GO:0016020">
    <property type="term" value="C:membrane"/>
    <property type="evidence" value="ECO:0007669"/>
    <property type="project" value="TreeGrafter"/>
</dbReference>
<name>A0A4P6P1U1_9GAMM</name>
<dbReference type="RefSeq" id="WP_130599714.1">
    <property type="nucleotide sequence ID" value="NZ_CP034759.1"/>
</dbReference>
<evidence type="ECO:0000256" key="7">
    <source>
        <dbReference type="SAM" id="SignalP"/>
    </source>
</evidence>
<evidence type="ECO:0000259" key="8">
    <source>
        <dbReference type="Pfam" id="PF01435"/>
    </source>
</evidence>
<dbReference type="OrthoDB" id="9810445at2"/>
<organism evidence="9 10">
    <name type="scientific">Litorilituus sediminis</name>
    <dbReference type="NCBI Taxonomy" id="718192"/>
    <lineage>
        <taxon>Bacteria</taxon>
        <taxon>Pseudomonadati</taxon>
        <taxon>Pseudomonadota</taxon>
        <taxon>Gammaproteobacteria</taxon>
        <taxon>Alteromonadales</taxon>
        <taxon>Colwelliaceae</taxon>
        <taxon>Litorilituus</taxon>
    </lineage>
</organism>
<keyword evidence="4 6" id="KW-0862">Zinc</keyword>
<dbReference type="AlphaFoldDB" id="A0A4P6P1U1"/>
<keyword evidence="5 6" id="KW-0482">Metalloprotease</keyword>
<evidence type="ECO:0000256" key="5">
    <source>
        <dbReference type="ARBA" id="ARBA00023049"/>
    </source>
</evidence>
<proteinExistence type="inferred from homology"/>
<dbReference type="EMBL" id="CP034759">
    <property type="protein sequence ID" value="QBG34984.1"/>
    <property type="molecule type" value="Genomic_DNA"/>
</dbReference>
<dbReference type="PANTHER" id="PTHR22726">
    <property type="entry name" value="METALLOENDOPEPTIDASE OMA1"/>
    <property type="match status" value="1"/>
</dbReference>
<feature type="chain" id="PRO_5020399947" evidence="7">
    <location>
        <begin position="22"/>
        <end position="300"/>
    </location>
</feature>
<dbReference type="GO" id="GO:0004222">
    <property type="term" value="F:metalloendopeptidase activity"/>
    <property type="evidence" value="ECO:0007669"/>
    <property type="project" value="InterPro"/>
</dbReference>
<keyword evidence="2" id="KW-0479">Metal-binding</keyword>
<dbReference type="InterPro" id="IPR001915">
    <property type="entry name" value="Peptidase_M48"/>
</dbReference>
<evidence type="ECO:0000256" key="3">
    <source>
        <dbReference type="ARBA" id="ARBA00022801"/>
    </source>
</evidence>
<evidence type="ECO:0000256" key="1">
    <source>
        <dbReference type="ARBA" id="ARBA00022670"/>
    </source>
</evidence>
<keyword evidence="1 6" id="KW-0645">Protease</keyword>
<comment type="similarity">
    <text evidence="6">Belongs to the peptidase M48 family.</text>
</comment>
<dbReference type="KEGG" id="lsd:EMK97_04150"/>
<protein>
    <submittedName>
        <fullName evidence="9">Peptidase M48</fullName>
    </submittedName>
</protein>
<evidence type="ECO:0000313" key="9">
    <source>
        <dbReference type="EMBL" id="QBG34984.1"/>
    </source>
</evidence>
<evidence type="ECO:0000313" key="10">
    <source>
        <dbReference type="Proteomes" id="UP000290244"/>
    </source>
</evidence>
<dbReference type="PANTHER" id="PTHR22726:SF1">
    <property type="entry name" value="METALLOENDOPEPTIDASE OMA1, MITOCHONDRIAL"/>
    <property type="match status" value="1"/>
</dbReference>
<evidence type="ECO:0000256" key="6">
    <source>
        <dbReference type="RuleBase" id="RU003983"/>
    </source>
</evidence>
<keyword evidence="7" id="KW-0732">Signal</keyword>
<dbReference type="GO" id="GO:0051603">
    <property type="term" value="P:proteolysis involved in protein catabolic process"/>
    <property type="evidence" value="ECO:0007669"/>
    <property type="project" value="TreeGrafter"/>
</dbReference>
<dbReference type="InterPro" id="IPR051156">
    <property type="entry name" value="Mito/Outer_Membr_Metalloprot"/>
</dbReference>
<dbReference type="Proteomes" id="UP000290244">
    <property type="component" value="Chromosome"/>
</dbReference>